<feature type="transmembrane region" description="Helical" evidence="1">
    <location>
        <begin position="99"/>
        <end position="120"/>
    </location>
</feature>
<dbReference type="HOGENOM" id="CLU_046025_2_1_1"/>
<dbReference type="PANTHER" id="PTHR40465">
    <property type="entry name" value="CHROMOSOME 1, WHOLE GENOME SHOTGUN SEQUENCE"/>
    <property type="match status" value="1"/>
</dbReference>
<dbReference type="KEGG" id="pco:PHACADRAFT_198296"/>
<evidence type="ECO:0000313" key="4">
    <source>
        <dbReference type="Proteomes" id="UP000008370"/>
    </source>
</evidence>
<protein>
    <recommendedName>
        <fullName evidence="2">DUF6534 domain-containing protein</fullName>
    </recommendedName>
</protein>
<feature type="transmembrane region" description="Helical" evidence="1">
    <location>
        <begin position="132"/>
        <end position="161"/>
    </location>
</feature>
<dbReference type="AlphaFoldDB" id="K5WPG0"/>
<keyword evidence="4" id="KW-1185">Reference proteome</keyword>
<reference evidence="3 4" key="1">
    <citation type="journal article" date="2012" name="BMC Genomics">
        <title>Comparative genomics of the white-rot fungi, Phanerochaete carnosa and P. chrysosporium, to elucidate the genetic basis of the distinct wood types they colonize.</title>
        <authorList>
            <person name="Suzuki H."/>
            <person name="MacDonald J."/>
            <person name="Syed K."/>
            <person name="Salamov A."/>
            <person name="Hori C."/>
            <person name="Aerts A."/>
            <person name="Henrissat B."/>
            <person name="Wiebenga A."/>
            <person name="vanKuyk P.A."/>
            <person name="Barry K."/>
            <person name="Lindquist E."/>
            <person name="LaButti K."/>
            <person name="Lapidus A."/>
            <person name="Lucas S."/>
            <person name="Coutinho P."/>
            <person name="Gong Y."/>
            <person name="Samejima M."/>
            <person name="Mahadevan R."/>
            <person name="Abou-Zaid M."/>
            <person name="de Vries R.P."/>
            <person name="Igarashi K."/>
            <person name="Yadav J.S."/>
            <person name="Grigoriev I.V."/>
            <person name="Master E.R."/>
        </authorList>
    </citation>
    <scope>NUCLEOTIDE SEQUENCE [LARGE SCALE GENOMIC DNA]</scope>
    <source>
        <strain evidence="3 4">HHB-10118-sp</strain>
    </source>
</reference>
<dbReference type="PANTHER" id="PTHR40465:SF1">
    <property type="entry name" value="DUF6534 DOMAIN-CONTAINING PROTEIN"/>
    <property type="match status" value="1"/>
</dbReference>
<dbReference type="Pfam" id="PF20152">
    <property type="entry name" value="DUF6534"/>
    <property type="match status" value="1"/>
</dbReference>
<name>K5WPG0_PHACS</name>
<dbReference type="InterPro" id="IPR045339">
    <property type="entry name" value="DUF6534"/>
</dbReference>
<keyword evidence="1" id="KW-0812">Transmembrane</keyword>
<dbReference type="Proteomes" id="UP000008370">
    <property type="component" value="Unassembled WGS sequence"/>
</dbReference>
<feature type="domain" description="DUF6534" evidence="2">
    <location>
        <begin position="179"/>
        <end position="266"/>
    </location>
</feature>
<gene>
    <name evidence="3" type="ORF">PHACADRAFT_198296</name>
</gene>
<feature type="transmembrane region" description="Helical" evidence="1">
    <location>
        <begin position="20"/>
        <end position="38"/>
    </location>
</feature>
<dbReference type="EMBL" id="JH930475">
    <property type="protein sequence ID" value="EKM52232.1"/>
    <property type="molecule type" value="Genomic_DNA"/>
</dbReference>
<dbReference type="GeneID" id="18911315"/>
<dbReference type="InParanoid" id="K5WPG0"/>
<feature type="transmembrane region" description="Helical" evidence="1">
    <location>
        <begin position="58"/>
        <end position="79"/>
    </location>
</feature>
<dbReference type="RefSeq" id="XP_007398588.1">
    <property type="nucleotide sequence ID" value="XM_007398526.1"/>
</dbReference>
<evidence type="ECO:0000259" key="2">
    <source>
        <dbReference type="Pfam" id="PF20152"/>
    </source>
</evidence>
<keyword evidence="1" id="KW-0472">Membrane</keyword>
<feature type="transmembrane region" description="Helical" evidence="1">
    <location>
        <begin position="214"/>
        <end position="234"/>
    </location>
</feature>
<organism evidence="3 4">
    <name type="scientific">Phanerochaete carnosa (strain HHB-10118-sp)</name>
    <name type="common">White-rot fungus</name>
    <name type="synonym">Peniophora carnosa</name>
    <dbReference type="NCBI Taxonomy" id="650164"/>
    <lineage>
        <taxon>Eukaryota</taxon>
        <taxon>Fungi</taxon>
        <taxon>Dikarya</taxon>
        <taxon>Basidiomycota</taxon>
        <taxon>Agaricomycotina</taxon>
        <taxon>Agaricomycetes</taxon>
        <taxon>Polyporales</taxon>
        <taxon>Phanerochaetaceae</taxon>
        <taxon>Phanerochaete</taxon>
    </lineage>
</organism>
<evidence type="ECO:0000256" key="1">
    <source>
        <dbReference type="SAM" id="Phobius"/>
    </source>
</evidence>
<keyword evidence="1" id="KW-1133">Transmembrane helix</keyword>
<feature type="transmembrane region" description="Helical" evidence="1">
    <location>
        <begin position="240"/>
        <end position="261"/>
    </location>
</feature>
<accession>K5WPG0</accession>
<dbReference type="OrthoDB" id="2953893at2759"/>
<sequence length="347" mass="37434">MIFPIHARQNAPTPADILPIAAPLLIGSLFNWGFYGVLSMQVYMYHLAFPNDRWTAKALVYGIYLLDTAQTILVTLDVVDMYAKNFGDVSGLDGMHNEWLAVPVFSSIGECCTVQLYYAYRIRYLAETYNRLLMAVISALALLQSIAGIATGIQAAIIGTFMGLEARAHSVTIIWLGGSAACDVVIAVTMAYLLTHKDTHYPETRAIITRVVHLIVKTGVLTALSAILVLVLYVALPSRAYYACIGAILAKLYSNSLLVLFNTRMHIRGGRNGPSHVHTGPPVRASIRSASHAAAAVSLGAPGGATTMSSFGGVHVHEQVWVHTDGMEMKERSSSPVEKAVVFGLAS</sequence>
<evidence type="ECO:0000313" key="3">
    <source>
        <dbReference type="EMBL" id="EKM52232.1"/>
    </source>
</evidence>
<feature type="transmembrane region" description="Helical" evidence="1">
    <location>
        <begin position="173"/>
        <end position="194"/>
    </location>
</feature>
<proteinExistence type="predicted"/>